<evidence type="ECO:0000313" key="1">
    <source>
        <dbReference type="EMBL" id="WFL76269.1"/>
    </source>
</evidence>
<keyword evidence="2" id="KW-1185">Reference proteome</keyword>
<gene>
    <name evidence="1" type="ORF">P7228_09690</name>
</gene>
<dbReference type="PANTHER" id="PTHR36510">
    <property type="entry name" value="GLUTAMATE--CYSTEINE LIGASE 2-RELATED"/>
    <property type="match status" value="1"/>
</dbReference>
<reference evidence="1 2" key="1">
    <citation type="submission" date="2023-03" db="EMBL/GenBank/DDBJ databases">
        <title>Altererythrobacter sp. CAU 1644 isolated from sand.</title>
        <authorList>
            <person name="Kim W."/>
        </authorList>
    </citation>
    <scope>NUCLEOTIDE SEQUENCE [LARGE SCALE GENOMIC DNA]</scope>
    <source>
        <strain evidence="1 2">CAU 1644</strain>
    </source>
</reference>
<dbReference type="PANTHER" id="PTHR36510:SF3">
    <property type="entry name" value="CONSERVED PROTEIN"/>
    <property type="match status" value="1"/>
</dbReference>
<name>A0ABY8FML3_9SPHN</name>
<sequence length="473" mass="52539">MGQEISVEGFTEDDRSRFGARLARETALLRITLESGSLSQAGPRIGLELEAWLIDHNFYPAPHNQSFLDRLDDVSVVAELSRFNIEINTPVEEIAGEGLGRMHAHLSQTMRRCTANAHDDVDTVVAIGTLPTLREEDLSLDMMTPSNRYSALNNEAMRMRGGAPIAIEIEGCIAGSAGFRTDYRDVMLEAATTSLQLHLQLPPERLLHAFNASLMLSAPLVAISANSPFLFGRPLWHETRIPVFEQALAQPASSQRVTFGSSYAEADLVETFEENCGEYPVMLPFCDDRDDAAFACLRLHNGTLWRWVRPLVGFDGDGTPHLRIEQRVMPAGPSVLDMMANAAFYFGTVHELASFAPAAKAELPFDKARANFYAAARHGLGAEIDWFGRKGRRPVREVIKELLPMAERGLRAQGMAEELIDKYLSVIALRVACGRNGASWQLAHFERYGDVHRLTADYLSHQRSGLPVHEWPL</sequence>
<organism evidence="1 2">
    <name type="scientific">Altererythrobacter arenosus</name>
    <dbReference type="NCBI Taxonomy" id="3032592"/>
    <lineage>
        <taxon>Bacteria</taxon>
        <taxon>Pseudomonadati</taxon>
        <taxon>Pseudomonadota</taxon>
        <taxon>Alphaproteobacteria</taxon>
        <taxon>Sphingomonadales</taxon>
        <taxon>Erythrobacteraceae</taxon>
        <taxon>Altererythrobacter</taxon>
    </lineage>
</organism>
<accession>A0ABY8FML3</accession>
<proteinExistence type="predicted"/>
<dbReference type="Gene3D" id="3.30.590.20">
    <property type="match status" value="1"/>
</dbReference>
<dbReference type="PIRSF" id="PIRSF012666">
    <property type="entry name" value="UCP012666"/>
    <property type="match status" value="1"/>
</dbReference>
<dbReference type="Proteomes" id="UP001215827">
    <property type="component" value="Chromosome"/>
</dbReference>
<dbReference type="RefSeq" id="WP_278015035.1">
    <property type="nucleotide sequence ID" value="NZ_CP121106.1"/>
</dbReference>
<dbReference type="GO" id="GO:0016874">
    <property type="term" value="F:ligase activity"/>
    <property type="evidence" value="ECO:0007669"/>
    <property type="project" value="UniProtKB-KW"/>
</dbReference>
<protein>
    <submittedName>
        <fullName evidence="1">Glutamate-cysteine ligase family protein</fullName>
    </submittedName>
</protein>
<dbReference type="InterPro" id="IPR014746">
    <property type="entry name" value="Gln_synth/guanido_kin_cat_dom"/>
</dbReference>
<dbReference type="Pfam" id="PF04107">
    <property type="entry name" value="GCS2"/>
    <property type="match status" value="1"/>
</dbReference>
<dbReference type="InterPro" id="IPR016602">
    <property type="entry name" value="UCP012666"/>
</dbReference>
<dbReference type="EMBL" id="CP121106">
    <property type="protein sequence ID" value="WFL76269.1"/>
    <property type="molecule type" value="Genomic_DNA"/>
</dbReference>
<dbReference type="SUPFAM" id="SSF55931">
    <property type="entry name" value="Glutamine synthetase/guanido kinase"/>
    <property type="match status" value="1"/>
</dbReference>
<evidence type="ECO:0000313" key="2">
    <source>
        <dbReference type="Proteomes" id="UP001215827"/>
    </source>
</evidence>
<dbReference type="InterPro" id="IPR006336">
    <property type="entry name" value="GCS2"/>
</dbReference>
<dbReference type="InterPro" id="IPR050141">
    <property type="entry name" value="GCL_type2/YbdK_subfam"/>
</dbReference>
<keyword evidence="1" id="KW-0436">Ligase</keyword>